<dbReference type="Pfam" id="PF14069">
    <property type="entry name" value="SpoVIF"/>
    <property type="match status" value="1"/>
</dbReference>
<evidence type="ECO:0000313" key="1">
    <source>
        <dbReference type="EMBL" id="NBI29595.1"/>
    </source>
</evidence>
<keyword evidence="1" id="KW-0808">Transferase</keyword>
<gene>
    <name evidence="1" type="ORF">ERL59_11560</name>
</gene>
<reference evidence="1 2" key="1">
    <citation type="submission" date="2019-01" db="EMBL/GenBank/DDBJ databases">
        <title>Chengkuizengella sp. nov., isolated from deep-sea sediment of East Pacific Ocean.</title>
        <authorList>
            <person name="Yang J."/>
            <person name="Lai Q."/>
            <person name="Shao Z."/>
        </authorList>
    </citation>
    <scope>NUCLEOTIDE SEQUENCE [LARGE SCALE GENOMIC DNA]</scope>
    <source>
        <strain evidence="1 2">YPA3-1-1</strain>
    </source>
</reference>
<dbReference type="GO" id="GO:0004674">
    <property type="term" value="F:protein serine/threonine kinase activity"/>
    <property type="evidence" value="ECO:0007669"/>
    <property type="project" value="UniProtKB-KW"/>
</dbReference>
<dbReference type="InterPro" id="IPR025942">
    <property type="entry name" value="SpoVIF"/>
</dbReference>
<accession>A0A6N9Q431</accession>
<dbReference type="RefSeq" id="WP_160646405.1">
    <property type="nucleotide sequence ID" value="NZ_SIJB01000026.1"/>
</dbReference>
<dbReference type="Proteomes" id="UP000448943">
    <property type="component" value="Unassembled WGS sequence"/>
</dbReference>
<sequence>MGYQEYGIPESLVERVKKKLQNDVYLERVKKALDGVAKKDLQSRTKVKSLLQKVSRILGIKVDTATSNKIINFVIDQKIDPNNTFHMIKLWGMFR</sequence>
<comment type="caution">
    <text evidence="1">The sequence shown here is derived from an EMBL/GenBank/DDBJ whole genome shotgun (WGS) entry which is preliminary data.</text>
</comment>
<keyword evidence="2" id="KW-1185">Reference proteome</keyword>
<dbReference type="EMBL" id="SIJB01000026">
    <property type="protein sequence ID" value="NBI29595.1"/>
    <property type="molecule type" value="Genomic_DNA"/>
</dbReference>
<protein>
    <submittedName>
        <fullName evidence="1">Serine/threonine protein kinase</fullName>
    </submittedName>
</protein>
<name>A0A6N9Q431_9BACL</name>
<proteinExistence type="predicted"/>
<evidence type="ECO:0000313" key="2">
    <source>
        <dbReference type="Proteomes" id="UP000448943"/>
    </source>
</evidence>
<dbReference type="OrthoDB" id="2623024at2"/>
<dbReference type="AlphaFoldDB" id="A0A6N9Q431"/>
<keyword evidence="1" id="KW-0418">Kinase</keyword>
<keyword evidence="1" id="KW-0723">Serine/threonine-protein kinase</keyword>
<organism evidence="1 2">
    <name type="scientific">Chengkuizengella marina</name>
    <dbReference type="NCBI Taxonomy" id="2507566"/>
    <lineage>
        <taxon>Bacteria</taxon>
        <taxon>Bacillati</taxon>
        <taxon>Bacillota</taxon>
        <taxon>Bacilli</taxon>
        <taxon>Bacillales</taxon>
        <taxon>Paenibacillaceae</taxon>
        <taxon>Chengkuizengella</taxon>
    </lineage>
</organism>